<comment type="caution">
    <text evidence="1">The sequence shown here is derived from an EMBL/GenBank/DDBJ whole genome shotgun (WGS) entry which is preliminary data.</text>
</comment>
<accession>A0ABU3DSP4</accession>
<dbReference type="Proteomes" id="UP001253848">
    <property type="component" value="Unassembled WGS sequence"/>
</dbReference>
<protein>
    <recommendedName>
        <fullName evidence="3">HNH endonuclease</fullName>
    </recommendedName>
</protein>
<reference evidence="1 2" key="1">
    <citation type="submission" date="2023-09" db="EMBL/GenBank/DDBJ databases">
        <authorList>
            <person name="Rey-Velasco X."/>
        </authorList>
    </citation>
    <scope>NUCLEOTIDE SEQUENCE [LARGE SCALE GENOMIC DNA]</scope>
    <source>
        <strain evidence="1 2">F225</strain>
    </source>
</reference>
<evidence type="ECO:0008006" key="3">
    <source>
        <dbReference type="Google" id="ProtNLM"/>
    </source>
</evidence>
<keyword evidence="2" id="KW-1185">Reference proteome</keyword>
<gene>
    <name evidence="1" type="ORF">RM541_10135</name>
</gene>
<name>A0ABU3DSP4_9FLAO</name>
<dbReference type="RefSeq" id="WP_311500052.1">
    <property type="nucleotide sequence ID" value="NZ_JAVRHN010000007.1"/>
</dbReference>
<sequence length="106" mass="12338">MKRKIHIDTIKALLSKTGNKCAFDGCDHPIFDQNNLYIANLCHLEGVSENGPRHNRNHAIIQNNSFDNLMFLCYRHHKEIDSNPQKFSVEILKQFKSNHEAKFDET</sequence>
<evidence type="ECO:0000313" key="2">
    <source>
        <dbReference type="Proteomes" id="UP001253848"/>
    </source>
</evidence>
<dbReference type="EMBL" id="JAVRHN010000007">
    <property type="protein sequence ID" value="MDT0686730.1"/>
    <property type="molecule type" value="Genomic_DNA"/>
</dbReference>
<organism evidence="1 2">
    <name type="scientific">Autumnicola psychrophila</name>
    <dbReference type="NCBI Taxonomy" id="3075592"/>
    <lineage>
        <taxon>Bacteria</taxon>
        <taxon>Pseudomonadati</taxon>
        <taxon>Bacteroidota</taxon>
        <taxon>Flavobacteriia</taxon>
        <taxon>Flavobacteriales</taxon>
        <taxon>Flavobacteriaceae</taxon>
        <taxon>Autumnicola</taxon>
    </lineage>
</organism>
<proteinExistence type="predicted"/>
<evidence type="ECO:0000313" key="1">
    <source>
        <dbReference type="EMBL" id="MDT0686730.1"/>
    </source>
</evidence>